<evidence type="ECO:0000256" key="6">
    <source>
        <dbReference type="ARBA" id="ARBA00022989"/>
    </source>
</evidence>
<evidence type="ECO:0000313" key="9">
    <source>
        <dbReference type="EMBL" id="OOL81305.1"/>
    </source>
</evidence>
<feature type="transmembrane region" description="Helical" evidence="8">
    <location>
        <begin position="51"/>
        <end position="73"/>
    </location>
</feature>
<feature type="transmembrane region" description="Helical" evidence="8">
    <location>
        <begin position="12"/>
        <end position="45"/>
    </location>
</feature>
<keyword evidence="5 8" id="KW-0812">Transmembrane</keyword>
<evidence type="ECO:0000256" key="8">
    <source>
        <dbReference type="SAM" id="Phobius"/>
    </source>
</evidence>
<protein>
    <submittedName>
        <fullName evidence="9">Azaleucine resistance protein AzlC</fullName>
    </submittedName>
</protein>
<keyword evidence="4" id="KW-1003">Cell membrane</keyword>
<keyword evidence="3" id="KW-0813">Transport</keyword>
<dbReference type="AlphaFoldDB" id="A0A1S8KPA0"/>
<sequence>MSIKVFKQALPILVSYFAIGLACGMVLYEVGYSVVQILLTSLFIYSGAGQFLIANMTSVGAGVFSIILTIAFLNVRFILMSLSSAQIVRGESGWMSFLFGTTITDETYGVNYTLFHQEGSEWTVKDAVSVNLLSYIVWGGATVLGALLVSYIEVDTFIMSYGLTALFICMTVSHFKHKAMVLSAVLSAVLTVILQVLFDNSMVIVIAAVIASFIGFRYHQSVREVGEVRE</sequence>
<dbReference type="GO" id="GO:1903785">
    <property type="term" value="P:L-valine transmembrane transport"/>
    <property type="evidence" value="ECO:0007669"/>
    <property type="project" value="TreeGrafter"/>
</dbReference>
<dbReference type="PANTHER" id="PTHR34979">
    <property type="entry name" value="INNER MEMBRANE PROTEIN YGAZ"/>
    <property type="match status" value="1"/>
</dbReference>
<comment type="caution">
    <text evidence="9">The sequence shown here is derived from an EMBL/GenBank/DDBJ whole genome shotgun (WGS) entry which is preliminary data.</text>
</comment>
<dbReference type="GO" id="GO:0005886">
    <property type="term" value="C:plasma membrane"/>
    <property type="evidence" value="ECO:0007669"/>
    <property type="project" value="UniProtKB-SubCell"/>
</dbReference>
<dbReference type="Pfam" id="PF03591">
    <property type="entry name" value="AzlC"/>
    <property type="match status" value="1"/>
</dbReference>
<evidence type="ECO:0000256" key="3">
    <source>
        <dbReference type="ARBA" id="ARBA00022448"/>
    </source>
</evidence>
<dbReference type="Proteomes" id="UP000190409">
    <property type="component" value="Unassembled WGS sequence"/>
</dbReference>
<feature type="transmembrane region" description="Helical" evidence="8">
    <location>
        <begin position="132"/>
        <end position="152"/>
    </location>
</feature>
<dbReference type="PANTHER" id="PTHR34979:SF1">
    <property type="entry name" value="INNER MEMBRANE PROTEIN YGAZ"/>
    <property type="match status" value="1"/>
</dbReference>
<dbReference type="InterPro" id="IPR011606">
    <property type="entry name" value="Brnchd-chn_aa_trnsp_permease"/>
</dbReference>
<name>A0A1S8KPA0_9LACT</name>
<evidence type="ECO:0000256" key="4">
    <source>
        <dbReference type="ARBA" id="ARBA00022475"/>
    </source>
</evidence>
<dbReference type="EMBL" id="MUYF01000003">
    <property type="protein sequence ID" value="OOL81305.1"/>
    <property type="molecule type" value="Genomic_DNA"/>
</dbReference>
<evidence type="ECO:0000256" key="2">
    <source>
        <dbReference type="ARBA" id="ARBA00010735"/>
    </source>
</evidence>
<proteinExistence type="inferred from homology"/>
<feature type="transmembrane region" description="Helical" evidence="8">
    <location>
        <begin position="158"/>
        <end position="175"/>
    </location>
</feature>
<evidence type="ECO:0000313" key="10">
    <source>
        <dbReference type="Proteomes" id="UP000190409"/>
    </source>
</evidence>
<feature type="transmembrane region" description="Helical" evidence="8">
    <location>
        <begin position="180"/>
        <end position="197"/>
    </location>
</feature>
<keyword evidence="7 8" id="KW-0472">Membrane</keyword>
<evidence type="ECO:0000256" key="7">
    <source>
        <dbReference type="ARBA" id="ARBA00023136"/>
    </source>
</evidence>
<evidence type="ECO:0000256" key="5">
    <source>
        <dbReference type="ARBA" id="ARBA00022692"/>
    </source>
</evidence>
<dbReference type="PROSITE" id="PS51257">
    <property type="entry name" value="PROKAR_LIPOPROTEIN"/>
    <property type="match status" value="1"/>
</dbReference>
<comment type="similarity">
    <text evidence="2">Belongs to the AzlC family.</text>
</comment>
<gene>
    <name evidence="9" type="ORF">BWX42_05805</name>
</gene>
<keyword evidence="6 8" id="KW-1133">Transmembrane helix</keyword>
<dbReference type="RefSeq" id="WP_077862762.1">
    <property type="nucleotide sequence ID" value="NZ_CP040409.1"/>
</dbReference>
<reference evidence="9 10" key="1">
    <citation type="submission" date="2017-01" db="EMBL/GenBank/DDBJ databases">
        <title>Complete Genome Sequence of Dolosigranulum pigrum isolated from a Patient with interstitial lung disease.</title>
        <authorList>
            <person name="Mukhopadhyay R."/>
            <person name="Joaquin J."/>
            <person name="Hogue R."/>
            <person name="Fitzgerald S."/>
            <person name="Jospin G."/>
            <person name="Eisen J.A."/>
            <person name="Chaturvedi V."/>
        </authorList>
    </citation>
    <scope>NUCLEOTIDE SEQUENCE [LARGE SCALE GENOMIC DNA]</scope>
    <source>
        <strain evidence="9 10">15S00348</strain>
    </source>
</reference>
<accession>A0A1S8KPA0</accession>
<evidence type="ECO:0000256" key="1">
    <source>
        <dbReference type="ARBA" id="ARBA00004651"/>
    </source>
</evidence>
<feature type="transmembrane region" description="Helical" evidence="8">
    <location>
        <begin position="203"/>
        <end position="219"/>
    </location>
</feature>
<organism evidence="9 10">
    <name type="scientific">Dolosigranulum pigrum</name>
    <dbReference type="NCBI Taxonomy" id="29394"/>
    <lineage>
        <taxon>Bacteria</taxon>
        <taxon>Bacillati</taxon>
        <taxon>Bacillota</taxon>
        <taxon>Bacilli</taxon>
        <taxon>Lactobacillales</taxon>
        <taxon>Carnobacteriaceae</taxon>
        <taxon>Dolosigranulum</taxon>
    </lineage>
</organism>
<comment type="subcellular location">
    <subcellularLocation>
        <location evidence="1">Cell membrane</location>
        <topology evidence="1">Multi-pass membrane protein</topology>
    </subcellularLocation>
</comment>